<dbReference type="EMBL" id="GGEC01076159">
    <property type="protein sequence ID" value="MBX56643.1"/>
    <property type="molecule type" value="Transcribed_RNA"/>
</dbReference>
<name>A0A2P2PPJ3_RHIMU</name>
<reference evidence="1" key="1">
    <citation type="submission" date="2018-02" db="EMBL/GenBank/DDBJ databases">
        <title>Rhizophora mucronata_Transcriptome.</title>
        <authorList>
            <person name="Meera S.P."/>
            <person name="Sreeshan A."/>
            <person name="Augustine A."/>
        </authorList>
    </citation>
    <scope>NUCLEOTIDE SEQUENCE</scope>
    <source>
        <tissue evidence="1">Leaf</tissue>
    </source>
</reference>
<sequence length="30" mass="3156">MSLSIVIVAGIYVQRGLCPNKSSSSSMVLD</sequence>
<accession>A0A2P2PPJ3</accession>
<organism evidence="1">
    <name type="scientific">Rhizophora mucronata</name>
    <name type="common">Asiatic mangrove</name>
    <dbReference type="NCBI Taxonomy" id="61149"/>
    <lineage>
        <taxon>Eukaryota</taxon>
        <taxon>Viridiplantae</taxon>
        <taxon>Streptophyta</taxon>
        <taxon>Embryophyta</taxon>
        <taxon>Tracheophyta</taxon>
        <taxon>Spermatophyta</taxon>
        <taxon>Magnoliopsida</taxon>
        <taxon>eudicotyledons</taxon>
        <taxon>Gunneridae</taxon>
        <taxon>Pentapetalae</taxon>
        <taxon>rosids</taxon>
        <taxon>fabids</taxon>
        <taxon>Malpighiales</taxon>
        <taxon>Rhizophoraceae</taxon>
        <taxon>Rhizophora</taxon>
    </lineage>
</organism>
<proteinExistence type="predicted"/>
<protein>
    <submittedName>
        <fullName evidence="1">Uncharacterized protein</fullName>
    </submittedName>
</protein>
<evidence type="ECO:0000313" key="1">
    <source>
        <dbReference type="EMBL" id="MBX56643.1"/>
    </source>
</evidence>
<dbReference type="AlphaFoldDB" id="A0A2P2PPJ3"/>